<dbReference type="InterPro" id="IPR020806">
    <property type="entry name" value="PKS_PP-bd"/>
</dbReference>
<dbReference type="Gene3D" id="3.40.50.720">
    <property type="entry name" value="NAD(P)-binding Rossmann-like Domain"/>
    <property type="match status" value="1"/>
</dbReference>
<dbReference type="Proteomes" id="UP000653730">
    <property type="component" value="Unassembled WGS sequence"/>
</dbReference>
<evidence type="ECO:0000256" key="5">
    <source>
        <dbReference type="ARBA" id="ARBA00054155"/>
    </source>
</evidence>
<evidence type="ECO:0000256" key="1">
    <source>
        <dbReference type="ARBA" id="ARBA00006432"/>
    </source>
</evidence>
<dbReference type="GO" id="GO:0004315">
    <property type="term" value="F:3-oxoacyl-[acyl-carrier-protein] synthase activity"/>
    <property type="evidence" value="ECO:0007669"/>
    <property type="project" value="InterPro"/>
</dbReference>
<organism evidence="8 9">
    <name type="scientific">Sinomicrobium weinanense</name>
    <dbReference type="NCBI Taxonomy" id="2842200"/>
    <lineage>
        <taxon>Bacteria</taxon>
        <taxon>Pseudomonadati</taxon>
        <taxon>Bacteroidota</taxon>
        <taxon>Flavobacteriia</taxon>
        <taxon>Flavobacteriales</taxon>
        <taxon>Flavobacteriaceae</taxon>
        <taxon>Sinomicrobium</taxon>
    </lineage>
</organism>
<dbReference type="Gene3D" id="3.40.366.10">
    <property type="entry name" value="Malonyl-Coenzyme A Acyl Carrier Protein, domain 2"/>
    <property type="match status" value="1"/>
</dbReference>
<dbReference type="SMART" id="SM00822">
    <property type="entry name" value="PKS_KR"/>
    <property type="match status" value="1"/>
</dbReference>
<dbReference type="InterPro" id="IPR009081">
    <property type="entry name" value="PP-bd_ACP"/>
</dbReference>
<dbReference type="GO" id="GO:0004312">
    <property type="term" value="F:fatty acid synthase activity"/>
    <property type="evidence" value="ECO:0007669"/>
    <property type="project" value="TreeGrafter"/>
</dbReference>
<dbReference type="PANTHER" id="PTHR43775">
    <property type="entry name" value="FATTY ACID SYNTHASE"/>
    <property type="match status" value="1"/>
</dbReference>
<comment type="similarity">
    <text evidence="1">Belongs to the ATP-dependent AMP-binding enzyme family.</text>
</comment>
<dbReference type="EMBL" id="JACVDC010000008">
    <property type="protein sequence ID" value="MBC9795258.1"/>
    <property type="molecule type" value="Genomic_DNA"/>
</dbReference>
<dbReference type="Gene3D" id="3.40.50.12780">
    <property type="entry name" value="N-terminal domain of ligase-like"/>
    <property type="match status" value="1"/>
</dbReference>
<keyword evidence="2" id="KW-0596">Phosphopantetheine</keyword>
<dbReference type="GO" id="GO:0006633">
    <property type="term" value="P:fatty acid biosynthetic process"/>
    <property type="evidence" value="ECO:0007669"/>
    <property type="project" value="InterPro"/>
</dbReference>
<dbReference type="CDD" id="cd00833">
    <property type="entry name" value="PKS"/>
    <property type="match status" value="1"/>
</dbReference>
<keyword evidence="3" id="KW-0597">Phosphoprotein</keyword>
<evidence type="ECO:0000256" key="3">
    <source>
        <dbReference type="ARBA" id="ARBA00022553"/>
    </source>
</evidence>
<dbReference type="SMART" id="SM00823">
    <property type="entry name" value="PKS_PP"/>
    <property type="match status" value="2"/>
</dbReference>
<keyword evidence="4" id="KW-0808">Transferase</keyword>
<dbReference type="SUPFAM" id="SSF47336">
    <property type="entry name" value="ACP-like"/>
    <property type="match status" value="2"/>
</dbReference>
<dbReference type="PROSITE" id="PS00606">
    <property type="entry name" value="KS3_1"/>
    <property type="match status" value="1"/>
</dbReference>
<dbReference type="InterPro" id="IPR050091">
    <property type="entry name" value="PKS_NRPS_Biosynth_Enz"/>
</dbReference>
<dbReference type="SMART" id="SM00825">
    <property type="entry name" value="PKS_KS"/>
    <property type="match status" value="1"/>
</dbReference>
<dbReference type="Gene3D" id="3.30.70.3290">
    <property type="match status" value="2"/>
</dbReference>
<dbReference type="SUPFAM" id="SSF51735">
    <property type="entry name" value="NAD(P)-binding Rossmann-fold domains"/>
    <property type="match status" value="2"/>
</dbReference>
<dbReference type="Pfam" id="PF08659">
    <property type="entry name" value="KR"/>
    <property type="match status" value="1"/>
</dbReference>
<dbReference type="FunFam" id="3.40.50.12780:FF:000013">
    <property type="entry name" value="Long-chain-fatty-acid--AMP ligase FadD32"/>
    <property type="match status" value="1"/>
</dbReference>
<feature type="domain" description="Carrier" evidence="6">
    <location>
        <begin position="1935"/>
        <end position="2011"/>
    </location>
</feature>
<dbReference type="Pfam" id="PF16197">
    <property type="entry name" value="KAsynt_C_assoc"/>
    <property type="match status" value="1"/>
</dbReference>
<feature type="domain" description="Ketosynthase family 3 (KS3)" evidence="7">
    <location>
        <begin position="668"/>
        <end position="1086"/>
    </location>
</feature>
<dbReference type="InterPro" id="IPR016039">
    <property type="entry name" value="Thiolase-like"/>
</dbReference>
<dbReference type="GO" id="GO:0031177">
    <property type="term" value="F:phosphopantetheine binding"/>
    <property type="evidence" value="ECO:0007669"/>
    <property type="project" value="InterPro"/>
</dbReference>
<keyword evidence="9" id="KW-1185">Reference proteome</keyword>
<dbReference type="FunFam" id="3.40.47.10:FF:000019">
    <property type="entry name" value="Polyketide synthase type I"/>
    <property type="match status" value="1"/>
</dbReference>
<evidence type="ECO:0000256" key="4">
    <source>
        <dbReference type="ARBA" id="ARBA00022679"/>
    </source>
</evidence>
<proteinExistence type="inferred from homology"/>
<dbReference type="InterPro" id="IPR014031">
    <property type="entry name" value="Ketoacyl_synth_C"/>
</dbReference>
<dbReference type="Pfam" id="PF00550">
    <property type="entry name" value="PP-binding"/>
    <property type="match status" value="2"/>
</dbReference>
<dbReference type="PANTHER" id="PTHR43775:SF37">
    <property type="entry name" value="SI:DKEY-61P9.11"/>
    <property type="match status" value="1"/>
</dbReference>
<comment type="caution">
    <text evidence="8">The sequence shown here is derived from an EMBL/GenBank/DDBJ whole genome shotgun (WGS) entry which is preliminary data.</text>
</comment>
<dbReference type="PROSITE" id="PS00455">
    <property type="entry name" value="AMP_BINDING"/>
    <property type="match status" value="1"/>
</dbReference>
<dbReference type="InterPro" id="IPR032821">
    <property type="entry name" value="PKS_assoc"/>
</dbReference>
<dbReference type="InterPro" id="IPR036291">
    <property type="entry name" value="NAD(P)-bd_dom_sf"/>
</dbReference>
<dbReference type="InterPro" id="IPR001227">
    <property type="entry name" value="Ac_transferase_dom_sf"/>
</dbReference>
<sequence length="2062" mass="227348">MNSETLLGQLNIARKNENRGITFISGTDAEEKVSYKALYAKMLLCLGYLQSRGLQPGDEVVFQIDDNKDFLISFWACIAGGFIPVPLSVSHHKEGISKLLRVWQVLNTPVLLTTTSNFEKLGKHIDVDSSVNDRVLFVYDAKGHEIGGAVHQSSPDDIAFIQFSSGSTGDPKGVALTHTNLLKNIEGIITGASLENGHRIFSWMPLTHDMGLIGFHLTPVVLGADQYIMPTELFIRHPLLWIHNLSKRRIHVTSSPNFGYQHCLKFFNEDKLQGVDLSSVCRIFNGAEPISAEVCRQFLDAFKPFGLKQSAMFTVYGLAEASLAVTFPRAGRPMSSIKVDRRSLGPGQRVELISERALEMVNCGKPISFCELRISDENGKPVEEGTVGFVHIRGENVTKGYYNNPEATARTIDSDGWLNTGDLGFIYKDDTFITGRMKEIIYVAGQNIYPHDLERVAEELDEIEGGKVVACGIPNESAGIEDIVLFVLFKRKAPDFLPLLKKLKKHITTAVGIEVAHMIPVRKIPKTTSGKIKRVAMAEEFISGTYEGVLQELRILLEEELQETVIANDNNTYTYLETYTWIRHWLSKRLQLPVEEITATKSFEELGMTSLIAVEFSRAIETDLGLKTNPTIAWNFPDMQSLAKGLCNKEVEQDPLDFNQEEGEGGIDEPIAIVGMACRFPGADSPDEYWTLLEEGRSGIREVENSRWNREYILSKAEKTITRGGYLNDIDHFDAPFFRIAPVEAEHMDPQQRLVLEVAWHALEDAGIPEDRLSGSDTGVFIGASSSDYSSLQLNNLSALNAYSGTGNSSSIIANRISYLFDLTGPSIAVDTACSSSLVAVHQACQSLKLGESDTALAGGVNLIINPALNVVFTRAGMLSEDGNCRTFDTSANGYVRGEGCGMVVLKRLKDAIRDNDRVHAIIKGSAINQDGKSNGLTAPNGRAQQAVIEKALLRAKVSPGQLGYMEAHGTGTPLGDPIELHALAEVIDKGNDCKKCLVGSAKANIGHLEAAAGVAGLIKTVLTLKNRKVPKLLHYRERNPHIRLKENSGICFPEELTPWETEGRRLAGVSSFGFGGTNAHLVLEEALPVVEGTDKEEKLSHYPIVITAKTGPTLEKLTNLCCQWVAGETPDLASISYMTTCRRTKFGHAKIVVVKNRDELLTALNTAPVITLKDTPNDTLFFLFNGGTATVSLLKEALSNFAGLEDIRDCFEQFFESGENPRSPEKYPTVISLLFGIGMARCYLTANINSASVMGTGKGRLAAACFSGAITLQTAVGLAGKLDEGKQEAWKTVEQDNAYRNGLIPLLDEVTLEEVTAIGLYLRAGLTAEPHDNGKSKITGDHRILGIGIAPEDGSLDGQQYPGFDVTQGFVPQFLECLAKFFSEGFHIKWDMLYTKHFPGFADKLPQYPFERSSYWVKSRESSLDWLPGAEKADETEDLLKKHTYESYWKKSEVLPEVSFPDNTYWVLFTEEEGHGHAVLQQLQAAGQNVSVIPPGRKATEDIARYLNEIPVNNSTSYSVHCLYFQETTGMEEPFPEDHFRLIEVARAINRNAEEASLHVITKNVQPVGKVELEGLLQSPLWGIGKTIALEMKENWGGLIDLGDQSASLATKLILSEICDPSSEDLVVYRDRQRYVYRLRKGVYTHAAPITCDANGVYLVTGGLGYLGLRLTRALIGQGAKKVVLTSRKGMPSATGLPDGDSRKVIIDELGELQSLGAEVKVVKMDASNKADIQNTIQSIAQQDLLKGVFHLAGITEYHPVDTMNREQFMATAAPKVSGSWYLHHFTRDLPLEHFACFSSATAVFGGKAQAHYAAGNQFMDQLAHYRRSLGLPALTIDLGPVAGGGMAEKNKLMFNSIGITELEPSNLIYNILCLMNTEATQVLISSVDWNRFRELYEHYVNRPVSEDLTENSGEASTGTSPFLKQLASLPVDEREEVLKKHIRSQITSVLGYKNPVPDDKGFFDLGIDSISALVIKEKLESGLRVKLHQTVVFDYPTVNDIMRYFKEELMVSYFTTPLTTPEENNILPEYSLAEGLPGNLDQMTESELEDVLKDQLKNIL</sequence>
<dbReference type="RefSeq" id="WP_187964414.1">
    <property type="nucleotide sequence ID" value="NZ_JACVDC010000008.1"/>
</dbReference>
<accession>A0A926JQ44</accession>
<dbReference type="SUPFAM" id="SSF56801">
    <property type="entry name" value="Acetyl-CoA synthetase-like"/>
    <property type="match status" value="1"/>
</dbReference>
<dbReference type="InterPro" id="IPR014030">
    <property type="entry name" value="Ketoacyl_synth_N"/>
</dbReference>
<evidence type="ECO:0000256" key="2">
    <source>
        <dbReference type="ARBA" id="ARBA00022450"/>
    </source>
</evidence>
<comment type="function">
    <text evidence="5">Involved in production of the polyketide antibiotic thailandamide.</text>
</comment>
<dbReference type="InterPro" id="IPR018201">
    <property type="entry name" value="Ketoacyl_synth_AS"/>
</dbReference>
<dbReference type="InterPro" id="IPR042099">
    <property type="entry name" value="ANL_N_sf"/>
</dbReference>
<dbReference type="GO" id="GO:0071766">
    <property type="term" value="P:Actinobacterium-type cell wall biogenesis"/>
    <property type="evidence" value="ECO:0007669"/>
    <property type="project" value="UniProtKB-ARBA"/>
</dbReference>
<dbReference type="Gene3D" id="3.40.47.10">
    <property type="match status" value="1"/>
</dbReference>
<dbReference type="InterPro" id="IPR000873">
    <property type="entry name" value="AMP-dep_synth/lig_dom"/>
</dbReference>
<dbReference type="InterPro" id="IPR036736">
    <property type="entry name" value="ACP-like_sf"/>
</dbReference>
<dbReference type="InterPro" id="IPR045851">
    <property type="entry name" value="AMP-bd_C_sf"/>
</dbReference>
<dbReference type="CDD" id="cd08955">
    <property type="entry name" value="KR_2_FAS_SDR_x"/>
    <property type="match status" value="1"/>
</dbReference>
<dbReference type="Pfam" id="PF00501">
    <property type="entry name" value="AMP-binding"/>
    <property type="match status" value="1"/>
</dbReference>
<dbReference type="PROSITE" id="PS52004">
    <property type="entry name" value="KS3_2"/>
    <property type="match status" value="1"/>
</dbReference>
<dbReference type="Pfam" id="PF00109">
    <property type="entry name" value="ketoacyl-synt"/>
    <property type="match status" value="1"/>
</dbReference>
<evidence type="ECO:0000313" key="9">
    <source>
        <dbReference type="Proteomes" id="UP000653730"/>
    </source>
</evidence>
<dbReference type="InterPro" id="IPR020841">
    <property type="entry name" value="PKS_Beta-ketoAc_synthase_dom"/>
</dbReference>
<dbReference type="Gene3D" id="3.30.300.30">
    <property type="match status" value="1"/>
</dbReference>
<gene>
    <name evidence="8" type="ORF">IBL28_04715</name>
</gene>
<dbReference type="InterPro" id="IPR057326">
    <property type="entry name" value="KR_dom"/>
</dbReference>
<dbReference type="SUPFAM" id="SSF53901">
    <property type="entry name" value="Thiolase-like"/>
    <property type="match status" value="1"/>
</dbReference>
<name>A0A926JQ44_9FLAO</name>
<dbReference type="Pfam" id="PF02801">
    <property type="entry name" value="Ketoacyl-synt_C"/>
    <property type="match status" value="1"/>
</dbReference>
<evidence type="ECO:0000259" key="6">
    <source>
        <dbReference type="PROSITE" id="PS50075"/>
    </source>
</evidence>
<dbReference type="Gene3D" id="1.10.1200.10">
    <property type="entry name" value="ACP-like"/>
    <property type="match status" value="2"/>
</dbReference>
<reference evidence="8 9" key="1">
    <citation type="submission" date="2020-09" db="EMBL/GenBank/DDBJ databases">
        <title>Sinomicrobium weinanense sp. nov., a halophilic bacteria isolated from saline-alkali soil.</title>
        <authorList>
            <person name="Wu P."/>
            <person name="Ren H."/>
            <person name="Mei Y."/>
            <person name="Liang Y."/>
            <person name="Chen Z."/>
        </authorList>
    </citation>
    <scope>NUCLEOTIDE SEQUENCE [LARGE SCALE GENOMIC DNA]</scope>
    <source>
        <strain evidence="8 9">FJxs</strain>
    </source>
</reference>
<dbReference type="InterPro" id="IPR020845">
    <property type="entry name" value="AMP-binding_CS"/>
</dbReference>
<dbReference type="SMART" id="SM01294">
    <property type="entry name" value="PKS_PP_betabranch"/>
    <property type="match status" value="1"/>
</dbReference>
<dbReference type="PROSITE" id="PS50075">
    <property type="entry name" value="CARRIER"/>
    <property type="match status" value="1"/>
</dbReference>
<evidence type="ECO:0000259" key="7">
    <source>
        <dbReference type="PROSITE" id="PS52004"/>
    </source>
</evidence>
<dbReference type="InterPro" id="IPR013968">
    <property type="entry name" value="PKS_KR"/>
</dbReference>
<evidence type="ECO:0000313" key="8">
    <source>
        <dbReference type="EMBL" id="MBC9795258.1"/>
    </source>
</evidence>
<protein>
    <submittedName>
        <fullName evidence="8">AMP-binding protein</fullName>
    </submittedName>
</protein>